<evidence type="ECO:0000313" key="2">
    <source>
        <dbReference type="EMBL" id="ABX07696.1"/>
    </source>
</evidence>
<evidence type="ECO:0000256" key="1">
    <source>
        <dbReference type="SAM" id="MobiDB-lite"/>
    </source>
</evidence>
<proteinExistence type="predicted"/>
<accession>A9B8N2</accession>
<keyword evidence="2" id="KW-0614">Plasmid</keyword>
<dbReference type="InParanoid" id="A9B8N2"/>
<organism evidence="2 3">
    <name type="scientific">Herpetosiphon aurantiacus (strain ATCC 23779 / DSM 785 / 114-95)</name>
    <dbReference type="NCBI Taxonomy" id="316274"/>
    <lineage>
        <taxon>Bacteria</taxon>
        <taxon>Bacillati</taxon>
        <taxon>Chloroflexota</taxon>
        <taxon>Chloroflexia</taxon>
        <taxon>Herpetosiphonales</taxon>
        <taxon>Herpetosiphonaceae</taxon>
        <taxon>Herpetosiphon</taxon>
    </lineage>
</organism>
<dbReference type="KEGG" id="hau:Haur_5068"/>
<feature type="region of interest" description="Disordered" evidence="1">
    <location>
        <begin position="301"/>
        <end position="322"/>
    </location>
</feature>
<sequence length="558" mass="61752">MPSTHPSGGAEVMRNPVWLAAPDRSYLWFPTKLAETLAHAPLALGIYALIARRWLAQHTSVPLSAHDIQVYDPSLTRAKIRTAFDQLLAGHWLAIPTPPQHGCKIAYVPTWGWQREGVRQWEPAQSFNRGRVATHRLDRTLLDYYLGRIEPRSHGQPLITRYLTTPALTLTDVGIYMLLVAGIPHRHSTATLQHRGLCQQNVPLAVPSIAEILAQGTMSLHGAQRLQLLPRGGVMRPSDPDPRPPLFFVEPDLATIMVMTMATNMAMADSVSEDGFDASGSKKTAVAHDSWNVTGRLSKIDREDQPPENTLHSIQNGGGVFISDRTNERSGNEIDQDLPEPVTRTILRRRNIMSIPGTPQVALLRSLAIRPKQLAEFADIDLATLETVVADARQRTGVRDIGGWVVSILRDIQDHGWEPAAAKWQIDQPRDFEAARSRWHTALGLDAPPEAESEAADDACRESAPPPVVVDWVALEPLLDTTDTAVSLAAQEPPHRPLWIPAALWLRLRASVRMLLIASRCDNGRITAGDAWRQARLALPAYRTVLPAFIHACEALRE</sequence>
<dbReference type="HOGENOM" id="CLU_505057_0_0_0"/>
<keyword evidence="3" id="KW-1185">Reference proteome</keyword>
<evidence type="ECO:0000313" key="3">
    <source>
        <dbReference type="Proteomes" id="UP000000787"/>
    </source>
</evidence>
<protein>
    <submittedName>
        <fullName evidence="2">Uncharacterized protein</fullName>
    </submittedName>
</protein>
<reference evidence="2 3" key="1">
    <citation type="journal article" date="2011" name="Stand. Genomic Sci.">
        <title>Complete genome sequence of the filamentous gliding predatory bacterium Herpetosiphon aurantiacus type strain (114-95(T)).</title>
        <authorList>
            <person name="Kiss H."/>
            <person name="Nett M."/>
            <person name="Domin N."/>
            <person name="Martin K."/>
            <person name="Maresca J.A."/>
            <person name="Copeland A."/>
            <person name="Lapidus A."/>
            <person name="Lucas S."/>
            <person name="Berry K.W."/>
            <person name="Glavina Del Rio T."/>
            <person name="Dalin E."/>
            <person name="Tice H."/>
            <person name="Pitluck S."/>
            <person name="Richardson P."/>
            <person name="Bruce D."/>
            <person name="Goodwin L."/>
            <person name="Han C."/>
            <person name="Detter J.C."/>
            <person name="Schmutz J."/>
            <person name="Brettin T."/>
            <person name="Land M."/>
            <person name="Hauser L."/>
            <person name="Kyrpides N.C."/>
            <person name="Ivanova N."/>
            <person name="Goker M."/>
            <person name="Woyke T."/>
            <person name="Klenk H.P."/>
            <person name="Bryant D.A."/>
        </authorList>
    </citation>
    <scope>NUCLEOTIDE SEQUENCE [LARGE SCALE GENOMIC DNA]</scope>
    <source>
        <strain evidence="3">ATCC 23779 / DSM 785 / 114-95</strain>
        <plasmid evidence="2">pHAU01</plasmid>
    </source>
</reference>
<name>A9B8N2_HERA2</name>
<geneLocation type="plasmid" evidence="2 3">
    <name>pHAU01</name>
</geneLocation>
<gene>
    <name evidence="2" type="ordered locus">Haur_5068</name>
</gene>
<dbReference type="AlphaFoldDB" id="A9B8N2"/>
<dbReference type="Proteomes" id="UP000000787">
    <property type="component" value="Plasmid pHAU01"/>
</dbReference>
<dbReference type="BioCyc" id="HAUR316274:GHYA-5130-MONOMER"/>
<dbReference type="EMBL" id="CP000876">
    <property type="protein sequence ID" value="ABX07696.1"/>
    <property type="molecule type" value="Genomic_DNA"/>
</dbReference>